<dbReference type="InterPro" id="IPR006026">
    <property type="entry name" value="Peptidase_Metallo"/>
</dbReference>
<evidence type="ECO:0000256" key="4">
    <source>
        <dbReference type="ARBA" id="ARBA00022729"/>
    </source>
</evidence>
<protein>
    <recommendedName>
        <fullName evidence="13">Peptidase metallopeptidase domain-containing protein</fullName>
    </recommendedName>
</protein>
<feature type="binding site" evidence="10">
    <location>
        <position position="244"/>
    </location>
    <ligand>
        <name>Ca(2+)</name>
        <dbReference type="ChEBI" id="CHEBI:29108"/>
        <label>3</label>
    </ligand>
</feature>
<feature type="binding site" evidence="10">
    <location>
        <position position="243"/>
    </location>
    <ligand>
        <name>Ca(2+)</name>
        <dbReference type="ChEBI" id="CHEBI:29108"/>
        <label>3</label>
    </ligand>
</feature>
<dbReference type="PANTHER" id="PTHR10201">
    <property type="entry name" value="MATRIX METALLOPROTEINASE"/>
    <property type="match status" value="1"/>
</dbReference>
<dbReference type="SMART" id="SM00235">
    <property type="entry name" value="ZnMc"/>
    <property type="match status" value="1"/>
</dbReference>
<evidence type="ECO:0000256" key="10">
    <source>
        <dbReference type="PIRSR" id="PIRSR621190-2"/>
    </source>
</evidence>
<proteinExistence type="inferred from homology"/>
<feature type="binding site" evidence="10">
    <location>
        <position position="261"/>
    </location>
    <ligand>
        <name>Zn(2+)</name>
        <dbReference type="ChEBI" id="CHEBI:29105"/>
        <label>1</label>
    </ligand>
</feature>
<reference evidence="14" key="1">
    <citation type="submission" date="2021-01" db="EMBL/GenBank/DDBJ databases">
        <title>Adiantum capillus-veneris genome.</title>
        <authorList>
            <person name="Fang Y."/>
            <person name="Liao Q."/>
        </authorList>
    </citation>
    <scope>NUCLEOTIDE SEQUENCE</scope>
    <source>
        <strain evidence="14">H3</strain>
        <tissue evidence="14">Leaf</tissue>
    </source>
</reference>
<feature type="signal peptide" evidence="12">
    <location>
        <begin position="1"/>
        <end position="24"/>
    </location>
</feature>
<dbReference type="InterPro" id="IPR024079">
    <property type="entry name" value="MetalloPept_cat_dom_sf"/>
</dbReference>
<evidence type="ECO:0000256" key="12">
    <source>
        <dbReference type="SAM" id="SignalP"/>
    </source>
</evidence>
<dbReference type="OrthoDB" id="406838at2759"/>
<dbReference type="InterPro" id="IPR001818">
    <property type="entry name" value="Pept_M10_metallopeptidase"/>
</dbReference>
<organism evidence="14 15">
    <name type="scientific">Adiantum capillus-veneris</name>
    <name type="common">Maidenhair fern</name>
    <dbReference type="NCBI Taxonomy" id="13818"/>
    <lineage>
        <taxon>Eukaryota</taxon>
        <taxon>Viridiplantae</taxon>
        <taxon>Streptophyta</taxon>
        <taxon>Embryophyta</taxon>
        <taxon>Tracheophyta</taxon>
        <taxon>Polypodiopsida</taxon>
        <taxon>Polypodiidae</taxon>
        <taxon>Polypodiales</taxon>
        <taxon>Pteridineae</taxon>
        <taxon>Pteridaceae</taxon>
        <taxon>Vittarioideae</taxon>
        <taxon>Adiantum</taxon>
    </lineage>
</organism>
<evidence type="ECO:0000256" key="1">
    <source>
        <dbReference type="ARBA" id="ARBA00009614"/>
    </source>
</evidence>
<feature type="binding site" evidence="10">
    <location>
        <position position="293"/>
    </location>
    <ligand>
        <name>Zn(2+)</name>
        <dbReference type="ChEBI" id="CHEBI:29105"/>
        <label>2</label>
        <note>catalytic</note>
    </ligand>
</feature>
<evidence type="ECO:0000313" key="14">
    <source>
        <dbReference type="EMBL" id="KAI5077845.1"/>
    </source>
</evidence>
<comment type="caution">
    <text evidence="14">The sequence shown here is derived from an EMBL/GenBank/DDBJ whole genome shotgun (WGS) entry which is preliminary data.</text>
</comment>
<evidence type="ECO:0000256" key="2">
    <source>
        <dbReference type="ARBA" id="ARBA00022670"/>
    </source>
</evidence>
<dbReference type="PANTHER" id="PTHR10201:SF272">
    <property type="entry name" value="METALLOENDOPROTEINASE 5-MMP"/>
    <property type="match status" value="1"/>
</dbReference>
<feature type="domain" description="Peptidase metallopeptidase" evidence="13">
    <location>
        <begin position="168"/>
        <end position="338"/>
    </location>
</feature>
<dbReference type="Pfam" id="PF01471">
    <property type="entry name" value="PG_binding_1"/>
    <property type="match status" value="1"/>
</dbReference>
<evidence type="ECO:0000256" key="3">
    <source>
        <dbReference type="ARBA" id="ARBA00022723"/>
    </source>
</evidence>
<comment type="cofactor">
    <cofactor evidence="10">
        <name>Zn(2+)</name>
        <dbReference type="ChEBI" id="CHEBI:29105"/>
    </cofactor>
    <text evidence="10">Binds 2 Zn(2+) ions per subunit.</text>
</comment>
<evidence type="ECO:0000256" key="11">
    <source>
        <dbReference type="PIRSR" id="PIRSR621190-5"/>
    </source>
</evidence>
<accession>A0A9D4ZM66</accession>
<evidence type="ECO:0000256" key="5">
    <source>
        <dbReference type="ARBA" id="ARBA00022801"/>
    </source>
</evidence>
<dbReference type="InterPro" id="IPR033739">
    <property type="entry name" value="M10A_MMP"/>
</dbReference>
<evidence type="ECO:0000259" key="13">
    <source>
        <dbReference type="SMART" id="SM00235"/>
    </source>
</evidence>
<name>A0A9D4ZM66_ADICA</name>
<dbReference type="InterPro" id="IPR036365">
    <property type="entry name" value="PGBD-like_sf"/>
</dbReference>
<gene>
    <name evidence="14" type="ORF">GOP47_0007669</name>
</gene>
<keyword evidence="6 10" id="KW-0862">Zinc</keyword>
<comment type="similarity">
    <text evidence="1">Belongs to the peptidase M10A family. Matrix metalloproteinases (MMPs) subfamily.</text>
</comment>
<dbReference type="SUPFAM" id="SSF55486">
    <property type="entry name" value="Metalloproteases ('zincins'), catalytic domain"/>
    <property type="match status" value="1"/>
</dbReference>
<feature type="active site" evidence="9">
    <location>
        <position position="294"/>
    </location>
</feature>
<dbReference type="GO" id="GO:0030198">
    <property type="term" value="P:extracellular matrix organization"/>
    <property type="evidence" value="ECO:0007669"/>
    <property type="project" value="TreeGrafter"/>
</dbReference>
<evidence type="ECO:0000256" key="8">
    <source>
        <dbReference type="ARBA" id="ARBA00023180"/>
    </source>
</evidence>
<dbReference type="GO" id="GO:0030574">
    <property type="term" value="P:collagen catabolic process"/>
    <property type="evidence" value="ECO:0007669"/>
    <property type="project" value="TreeGrafter"/>
</dbReference>
<dbReference type="InterPro" id="IPR002477">
    <property type="entry name" value="Peptidoglycan-bd-like"/>
</dbReference>
<keyword evidence="7" id="KW-0482">Metalloprotease</keyword>
<feature type="binding site" description="in inhibited form" evidence="10">
    <location>
        <position position="128"/>
    </location>
    <ligand>
        <name>Zn(2+)</name>
        <dbReference type="ChEBI" id="CHEBI:29105"/>
        <label>2</label>
        <note>catalytic</note>
    </ligand>
</feature>
<keyword evidence="8" id="KW-0325">Glycoprotein</keyword>
<keyword evidence="3 10" id="KW-0479">Metal-binding</keyword>
<dbReference type="GO" id="GO:0008270">
    <property type="term" value="F:zinc ion binding"/>
    <property type="evidence" value="ECO:0007669"/>
    <property type="project" value="InterPro"/>
</dbReference>
<dbReference type="FunFam" id="3.40.390.10:FF:000018">
    <property type="entry name" value="Metalloendoproteinase 1"/>
    <property type="match status" value="1"/>
</dbReference>
<dbReference type="InterPro" id="IPR021190">
    <property type="entry name" value="Pept_M10A"/>
</dbReference>
<feature type="binding site" evidence="10">
    <location>
        <position position="251"/>
    </location>
    <ligand>
        <name>Zn(2+)</name>
        <dbReference type="ChEBI" id="CHEBI:29105"/>
        <label>1</label>
    </ligand>
</feature>
<keyword evidence="10" id="KW-0106">Calcium</keyword>
<feature type="short sequence motif" description="Cysteine switch" evidence="11">
    <location>
        <begin position="126"/>
        <end position="160"/>
    </location>
</feature>
<evidence type="ECO:0000256" key="6">
    <source>
        <dbReference type="ARBA" id="ARBA00022833"/>
    </source>
</evidence>
<keyword evidence="5" id="KW-0378">Hydrolase</keyword>
<dbReference type="GO" id="GO:0004222">
    <property type="term" value="F:metalloendopeptidase activity"/>
    <property type="evidence" value="ECO:0007669"/>
    <property type="project" value="InterPro"/>
</dbReference>
<feature type="binding site" evidence="10">
    <location>
        <position position="311"/>
    </location>
    <ligand>
        <name>Zn(2+)</name>
        <dbReference type="ChEBI" id="CHEBI:29105"/>
        <label>2</label>
        <note>catalytic</note>
    </ligand>
</feature>
<sequence length="388" mass="42697">MQLLSLFVILGHLQLSSLFLLTEAARPLPFPSILDKLPPALHQYTAGVWGHFKSLLNAGLGDSRGSLAPLKRYFAHFGYLNLSSSTNVTALFDDSTLAALRLYQQSFNLPISGKLDMPTLLKIMTPRCGREDVANGVPLMLQQPPSSPHSDHPMAFFSTVGHYSFFPSTPSWPSTKRNLTYAFNSMNETQRLSPEQRRQAFANAFSEWAAVVPMNFTEITNYEAADIKIEFVSFDHGDEEPFDGVLGILAHAFSPTDGRFHLDNSEFWFSASAAAGDNNMTAQEVDLQSVVTHEIGHLIGLAHSPEENAIMYPSLGPRQVKLQLQPDDIQGAQALYGANPNFNPNTPLPGIPPIISHSVEDVNVACTCTFLHASLVFLIFFLSSLLAY</sequence>
<evidence type="ECO:0000313" key="15">
    <source>
        <dbReference type="Proteomes" id="UP000886520"/>
    </source>
</evidence>
<feature type="binding site" evidence="10">
    <location>
        <position position="236"/>
    </location>
    <ligand>
        <name>Zn(2+)</name>
        <dbReference type="ChEBI" id="CHEBI:29105"/>
        <label>1</label>
    </ligand>
</feature>
<dbReference type="Proteomes" id="UP000886520">
    <property type="component" value="Chromosome 7"/>
</dbReference>
<feature type="binding site" evidence="10">
    <location>
        <position position="266"/>
    </location>
    <ligand>
        <name>Ca(2+)</name>
        <dbReference type="ChEBI" id="CHEBI:29108"/>
        <label>3</label>
    </ligand>
</feature>
<dbReference type="Pfam" id="PF00413">
    <property type="entry name" value="Peptidase_M10"/>
    <property type="match status" value="1"/>
</dbReference>
<dbReference type="CDD" id="cd04278">
    <property type="entry name" value="ZnMc_MMP"/>
    <property type="match status" value="1"/>
</dbReference>
<feature type="binding site" evidence="10">
    <location>
        <position position="297"/>
    </location>
    <ligand>
        <name>Zn(2+)</name>
        <dbReference type="ChEBI" id="CHEBI:29105"/>
        <label>2</label>
        <note>catalytic</note>
    </ligand>
</feature>
<dbReference type="SUPFAM" id="SSF47090">
    <property type="entry name" value="PGBD-like"/>
    <property type="match status" value="1"/>
</dbReference>
<dbReference type="GO" id="GO:0031012">
    <property type="term" value="C:extracellular matrix"/>
    <property type="evidence" value="ECO:0007669"/>
    <property type="project" value="InterPro"/>
</dbReference>
<dbReference type="AlphaFoldDB" id="A0A9D4ZM66"/>
<comment type="cofactor">
    <cofactor evidence="10">
        <name>Ca(2+)</name>
        <dbReference type="ChEBI" id="CHEBI:29108"/>
    </cofactor>
    <text evidence="10">Can bind about 5 Ca(2+) ions per subunit.</text>
</comment>
<dbReference type="PRINTS" id="PR00138">
    <property type="entry name" value="MATRIXIN"/>
</dbReference>
<feature type="chain" id="PRO_5038735899" description="Peptidase metallopeptidase domain-containing protein" evidence="12">
    <location>
        <begin position="25"/>
        <end position="388"/>
    </location>
</feature>
<evidence type="ECO:0000256" key="9">
    <source>
        <dbReference type="PIRSR" id="PIRSR621190-1"/>
    </source>
</evidence>
<dbReference type="EMBL" id="JABFUD020000007">
    <property type="protein sequence ID" value="KAI5077845.1"/>
    <property type="molecule type" value="Genomic_DNA"/>
</dbReference>
<evidence type="ECO:0000256" key="7">
    <source>
        <dbReference type="ARBA" id="ARBA00023049"/>
    </source>
</evidence>
<feature type="binding site" evidence="10">
    <location>
        <position position="303"/>
    </location>
    <ligand>
        <name>Zn(2+)</name>
        <dbReference type="ChEBI" id="CHEBI:29105"/>
        <label>2</label>
        <note>catalytic</note>
    </ligand>
</feature>
<feature type="binding site" evidence="10">
    <location>
        <position position="238"/>
    </location>
    <ligand>
        <name>Zn(2+)</name>
        <dbReference type="ChEBI" id="CHEBI:29105"/>
        <label>1</label>
    </ligand>
</feature>
<keyword evidence="2" id="KW-0645">Protease</keyword>
<feature type="binding site" evidence="10">
    <location>
        <position position="266"/>
    </location>
    <ligand>
        <name>Ca(2+)</name>
        <dbReference type="ChEBI" id="CHEBI:29108"/>
        <label>1</label>
    </ligand>
</feature>
<keyword evidence="15" id="KW-1185">Reference proteome</keyword>
<dbReference type="Gene3D" id="3.40.390.10">
    <property type="entry name" value="Collagenase (Catalytic Domain)"/>
    <property type="match status" value="1"/>
</dbReference>
<feature type="binding site" evidence="10">
    <location>
        <position position="226"/>
    </location>
    <ligand>
        <name>Ca(2+)</name>
        <dbReference type="ChEBI" id="CHEBI:29108"/>
        <label>2</label>
    </ligand>
</feature>
<keyword evidence="4 12" id="KW-0732">Signal</keyword>
<feature type="binding site" evidence="10">
    <location>
        <position position="263"/>
    </location>
    <ligand>
        <name>Ca(2+)</name>
        <dbReference type="ChEBI" id="CHEBI:29108"/>
        <label>3</label>
    </ligand>
</feature>
<dbReference type="GO" id="GO:0006508">
    <property type="term" value="P:proteolysis"/>
    <property type="evidence" value="ECO:0007669"/>
    <property type="project" value="UniProtKB-KW"/>
</dbReference>